<evidence type="ECO:0000313" key="2">
    <source>
        <dbReference type="Proteomes" id="UP000032229"/>
    </source>
</evidence>
<dbReference type="Gene3D" id="3.40.50.1110">
    <property type="entry name" value="SGNH hydrolase"/>
    <property type="match status" value="1"/>
</dbReference>
<name>A0A0C5W0F0_9FLAO</name>
<dbReference type="EMBL" id="CP007202">
    <property type="protein sequence ID" value="AJR04736.1"/>
    <property type="molecule type" value="Genomic_DNA"/>
</dbReference>
<dbReference type="SUPFAM" id="SSF52266">
    <property type="entry name" value="SGNH hydrolase"/>
    <property type="match status" value="1"/>
</dbReference>
<protein>
    <recommendedName>
        <fullName evidence="3">SGNH hydrolase-type esterase domain-containing protein</fullName>
    </recommendedName>
</protein>
<dbReference type="Proteomes" id="UP000032229">
    <property type="component" value="Chromosome"/>
</dbReference>
<proteinExistence type="predicted"/>
<dbReference type="InterPro" id="IPR036514">
    <property type="entry name" value="SGNH_hydro_sf"/>
</dbReference>
<organism evidence="1 2">
    <name type="scientific">Siansivirga zeaxanthinifaciens CC-SAMT-1</name>
    <dbReference type="NCBI Taxonomy" id="1454006"/>
    <lineage>
        <taxon>Bacteria</taxon>
        <taxon>Pseudomonadati</taxon>
        <taxon>Bacteroidota</taxon>
        <taxon>Flavobacteriia</taxon>
        <taxon>Flavobacteriales</taxon>
        <taxon>Flavobacteriaceae</taxon>
        <taxon>Siansivirga</taxon>
    </lineage>
</organism>
<sequence length="222" mass="24983">MSDITIPSDTSIVELGDLNDSGIKSTLNNRDIQPILQGGSEHVNPCYIENIECTLAWTGKKHNDPDGKFTLRRNISGNPRKLGKKSYIYTSSMRDYSDDIQVIFIGQNGGYTDDKQLFEVFVKMTEFLPHNKFIVITSHKNKSEILKSLMQDKFGNKYINLNDYMNKYGLQDAGLKASTNDEIDILKGNCPSKLLADGVHFNEYGYNVLGALVANRIKQLGY</sequence>
<dbReference type="GO" id="GO:0016788">
    <property type="term" value="F:hydrolase activity, acting on ester bonds"/>
    <property type="evidence" value="ECO:0007669"/>
    <property type="project" value="UniProtKB-ARBA"/>
</dbReference>
<dbReference type="HOGENOM" id="CLU_1244635_0_0_10"/>
<gene>
    <name evidence="1" type="ORF">AW14_02910</name>
</gene>
<accession>A0A0C5W0F0</accession>
<dbReference type="AlphaFoldDB" id="A0A0C5W0F0"/>
<reference evidence="1 2" key="1">
    <citation type="submission" date="2014-02" db="EMBL/GenBank/DDBJ databases">
        <authorList>
            <person name="Young C.-C."/>
            <person name="Hameed A."/>
            <person name="Huang H.-C."/>
            <person name="Shahina M."/>
        </authorList>
    </citation>
    <scope>NUCLEOTIDE SEQUENCE [LARGE SCALE GENOMIC DNA]</scope>
    <source>
        <strain evidence="1 2">CC-SAMT-1</strain>
    </source>
</reference>
<dbReference type="KEGG" id="sze:AW14_02910"/>
<dbReference type="RefSeq" id="WP_044637438.1">
    <property type="nucleotide sequence ID" value="NZ_CP007202.1"/>
</dbReference>
<evidence type="ECO:0000313" key="1">
    <source>
        <dbReference type="EMBL" id="AJR04736.1"/>
    </source>
</evidence>
<evidence type="ECO:0008006" key="3">
    <source>
        <dbReference type="Google" id="ProtNLM"/>
    </source>
</evidence>
<keyword evidence="2" id="KW-1185">Reference proteome</keyword>
<dbReference type="OrthoDB" id="1641492at2"/>